<reference evidence="2 3" key="2">
    <citation type="submission" date="2020-03" db="EMBL/GenBank/DDBJ databases">
        <title>Roseomonas stagni sp. nov., isolated from pond water in Japan.</title>
        <authorList>
            <person name="Furuhata K."/>
            <person name="Miyamoto H."/>
            <person name="Goto K."/>
        </authorList>
    </citation>
    <scope>NUCLEOTIDE SEQUENCE [LARGE SCALE GENOMIC DNA]</scope>
    <source>
        <strain evidence="2 3">PeD5</strain>
    </source>
</reference>
<organism evidence="2 3">
    <name type="scientific">Falsiroseomonas algicola</name>
    <dbReference type="NCBI Taxonomy" id="2716930"/>
    <lineage>
        <taxon>Bacteria</taxon>
        <taxon>Pseudomonadati</taxon>
        <taxon>Pseudomonadota</taxon>
        <taxon>Alphaproteobacteria</taxon>
        <taxon>Acetobacterales</taxon>
        <taxon>Roseomonadaceae</taxon>
        <taxon>Falsiroseomonas</taxon>
    </lineage>
</organism>
<dbReference type="Gene3D" id="1.10.260.40">
    <property type="entry name" value="lambda repressor-like DNA-binding domains"/>
    <property type="match status" value="1"/>
</dbReference>
<evidence type="ECO:0000313" key="3">
    <source>
        <dbReference type="Proteomes" id="UP000475385"/>
    </source>
</evidence>
<evidence type="ECO:0000313" key="2">
    <source>
        <dbReference type="EMBL" id="NGM23882.1"/>
    </source>
</evidence>
<evidence type="ECO:0000259" key="1">
    <source>
        <dbReference type="PROSITE" id="PS50943"/>
    </source>
</evidence>
<keyword evidence="3" id="KW-1185">Reference proteome</keyword>
<dbReference type="InterPro" id="IPR017507">
    <property type="entry name" value="Tscrpt_reg_HipB-like"/>
</dbReference>
<sequence>MQVRTPRELGAFIRDTRKRQGLTQARLAERAGVSRSWVIDLEAGKHSLEIGLVLAVLDLLGIALHLGPPRAASASQANPYAALEITPADAILARLDPKAGSRP</sequence>
<comment type="caution">
    <text evidence="2">The sequence shown here is derived from an EMBL/GenBank/DDBJ whole genome shotgun (WGS) entry which is preliminary data.</text>
</comment>
<dbReference type="RefSeq" id="WP_164697791.1">
    <property type="nucleotide sequence ID" value="NZ_JAAIKB010000020.1"/>
</dbReference>
<dbReference type="InterPro" id="IPR010982">
    <property type="entry name" value="Lambda_DNA-bd_dom_sf"/>
</dbReference>
<dbReference type="GO" id="GO:0003677">
    <property type="term" value="F:DNA binding"/>
    <property type="evidence" value="ECO:0007669"/>
    <property type="project" value="InterPro"/>
</dbReference>
<dbReference type="NCBIfam" id="TIGR03070">
    <property type="entry name" value="couple_hipB"/>
    <property type="match status" value="1"/>
</dbReference>
<dbReference type="PROSITE" id="PS50943">
    <property type="entry name" value="HTH_CROC1"/>
    <property type="match status" value="1"/>
</dbReference>
<name>A0A6M1LV49_9PROT</name>
<dbReference type="EMBL" id="JAAIKB010000020">
    <property type="protein sequence ID" value="NGM23882.1"/>
    <property type="molecule type" value="Genomic_DNA"/>
</dbReference>
<dbReference type="SMART" id="SM00530">
    <property type="entry name" value="HTH_XRE"/>
    <property type="match status" value="1"/>
</dbReference>
<dbReference type="InterPro" id="IPR001387">
    <property type="entry name" value="Cro/C1-type_HTH"/>
</dbReference>
<dbReference type="AlphaFoldDB" id="A0A6M1LV49"/>
<accession>A0A6M1LV49</accession>
<dbReference type="CDD" id="cd00093">
    <property type="entry name" value="HTH_XRE"/>
    <property type="match status" value="1"/>
</dbReference>
<gene>
    <name evidence="2" type="ORF">G3576_28005</name>
</gene>
<dbReference type="SUPFAM" id="SSF47413">
    <property type="entry name" value="lambda repressor-like DNA-binding domains"/>
    <property type="match status" value="1"/>
</dbReference>
<feature type="domain" description="HTH cro/C1-type" evidence="1">
    <location>
        <begin position="13"/>
        <end position="66"/>
    </location>
</feature>
<protein>
    <submittedName>
        <fullName evidence="2">Helix-turn-helix transcriptional regulator</fullName>
    </submittedName>
</protein>
<proteinExistence type="predicted"/>
<dbReference type="Pfam" id="PF13560">
    <property type="entry name" value="HTH_31"/>
    <property type="match status" value="1"/>
</dbReference>
<dbReference type="Proteomes" id="UP000475385">
    <property type="component" value="Unassembled WGS sequence"/>
</dbReference>
<reference evidence="2 3" key="1">
    <citation type="submission" date="2020-02" db="EMBL/GenBank/DDBJ databases">
        <authorList>
            <person name="Kim H.M."/>
            <person name="Jeon C.O."/>
        </authorList>
    </citation>
    <scope>NUCLEOTIDE SEQUENCE [LARGE SCALE GENOMIC DNA]</scope>
    <source>
        <strain evidence="2 3">PeD5</strain>
    </source>
</reference>